<dbReference type="RefSeq" id="WP_089199007.1">
    <property type="nucleotide sequence ID" value="NZ_NHRJ02000002.1"/>
</dbReference>
<evidence type="ECO:0000256" key="10">
    <source>
        <dbReference type="PIRSR" id="PIRSR006615-2"/>
    </source>
</evidence>
<name>A0A2W1NQU6_PAEXE</name>
<dbReference type="PANTHER" id="PTHR34217">
    <property type="entry name" value="METAL-DEPENDENT CARBOXYPEPTIDASE"/>
    <property type="match status" value="1"/>
</dbReference>
<dbReference type="InterPro" id="IPR001333">
    <property type="entry name" value="Peptidase_M32_Taq"/>
</dbReference>
<dbReference type="PANTHER" id="PTHR34217:SF1">
    <property type="entry name" value="CARBOXYPEPTIDASE 1"/>
    <property type="match status" value="1"/>
</dbReference>
<dbReference type="AlphaFoldDB" id="A0A2W1NQU6"/>
<dbReference type="GO" id="GO:0004181">
    <property type="term" value="F:metallocarboxypeptidase activity"/>
    <property type="evidence" value="ECO:0007669"/>
    <property type="project" value="UniProtKB-UniRule"/>
</dbReference>
<dbReference type="PROSITE" id="PS52034">
    <property type="entry name" value="PEPTIDASE_M32"/>
    <property type="match status" value="1"/>
</dbReference>
<keyword evidence="5 8" id="KW-0482">Metalloprotease</keyword>
<dbReference type="SUPFAM" id="SSF55486">
    <property type="entry name" value="Metalloproteases ('zincins'), catalytic domain"/>
    <property type="match status" value="1"/>
</dbReference>
<feature type="binding site" evidence="9">
    <location>
        <position position="270"/>
    </location>
    <ligand>
        <name>Zn(2+)</name>
        <dbReference type="ChEBI" id="CHEBI:29105"/>
        <note>catalytic</note>
    </ligand>
</feature>
<evidence type="ECO:0000256" key="4">
    <source>
        <dbReference type="ARBA" id="ARBA00022801"/>
    </source>
</evidence>
<reference evidence="11" key="1">
    <citation type="submission" date="2018-06" db="EMBL/GenBank/DDBJ databases">
        <title>Paenibacillus xerothermodurans sp. nov. an extremely dry heat resistant spore forming bacterium isolated from the soil of Cape Canaveral, Florida.</title>
        <authorList>
            <person name="Seuylemezian A."/>
            <person name="Kaur N."/>
            <person name="Patil P."/>
            <person name="Patil P."/>
            <person name="Mayilraj S."/>
            <person name="Vaishampayan P."/>
        </authorList>
    </citation>
    <scope>NUCLEOTIDE SEQUENCE [LARGE SCALE GENOMIC DNA]</scope>
    <source>
        <strain evidence="11">ATCC 27380</strain>
    </source>
</reference>
<comment type="caution">
    <text evidence="11">The sequence shown here is derived from an EMBL/GenBank/DDBJ whole genome shotgun (WGS) entry which is preliminary data.</text>
</comment>
<feature type="active site" description="Proton donor/acceptor" evidence="10">
    <location>
        <position position="271"/>
    </location>
</feature>
<comment type="similarity">
    <text evidence="7 8">Belongs to the peptidase M32 family.</text>
</comment>
<evidence type="ECO:0000256" key="5">
    <source>
        <dbReference type="ARBA" id="ARBA00023049"/>
    </source>
</evidence>
<evidence type="ECO:0000256" key="6">
    <source>
        <dbReference type="ARBA" id="ARBA00052755"/>
    </source>
</evidence>
<feature type="binding site" evidence="9">
    <location>
        <position position="300"/>
    </location>
    <ligand>
        <name>Zn(2+)</name>
        <dbReference type="ChEBI" id="CHEBI:29105"/>
        <note>catalytic</note>
    </ligand>
</feature>
<dbReference type="PIRSF" id="PIRSF006615">
    <property type="entry name" value="Zn_crbxpep_Taq"/>
    <property type="match status" value="1"/>
</dbReference>
<dbReference type="CDD" id="cd06460">
    <property type="entry name" value="M32_Taq"/>
    <property type="match status" value="1"/>
</dbReference>
<dbReference type="EC" id="3.4.17.19" evidence="8"/>
<evidence type="ECO:0000256" key="9">
    <source>
        <dbReference type="PIRSR" id="PIRSR006615-1"/>
    </source>
</evidence>
<dbReference type="Proteomes" id="UP000214746">
    <property type="component" value="Unassembled WGS sequence"/>
</dbReference>
<dbReference type="GO" id="GO:0006508">
    <property type="term" value="P:proteolysis"/>
    <property type="evidence" value="ECO:0007669"/>
    <property type="project" value="UniProtKB-UniRule"/>
</dbReference>
<accession>A0A2W1NQU6</accession>
<proteinExistence type="inferred from homology"/>
<comment type="cofactor">
    <cofactor evidence="9">
        <name>Zn(2+)</name>
        <dbReference type="ChEBI" id="CHEBI:29105"/>
    </cofactor>
    <text evidence="9">Binds 1 zinc ion per subunit.</text>
</comment>
<evidence type="ECO:0000256" key="8">
    <source>
        <dbReference type="PIRNR" id="PIRNR006615"/>
    </source>
</evidence>
<keyword evidence="12" id="KW-1185">Reference proteome</keyword>
<evidence type="ECO:0000313" key="12">
    <source>
        <dbReference type="Proteomes" id="UP000214746"/>
    </source>
</evidence>
<evidence type="ECO:0000313" key="11">
    <source>
        <dbReference type="EMBL" id="PZE21865.1"/>
    </source>
</evidence>
<dbReference type="OrthoDB" id="9772308at2"/>
<keyword evidence="2 8" id="KW-0645">Protease</keyword>
<feature type="binding site" evidence="9">
    <location>
        <position position="274"/>
    </location>
    <ligand>
        <name>Zn(2+)</name>
        <dbReference type="ChEBI" id="CHEBI:29105"/>
        <note>catalytic</note>
    </ligand>
</feature>
<dbReference type="Pfam" id="PF02074">
    <property type="entry name" value="Peptidase_M32"/>
    <property type="match status" value="1"/>
</dbReference>
<protein>
    <recommendedName>
        <fullName evidence="8">Metal-dependent carboxypeptidase</fullName>
        <ecNumber evidence="8">3.4.17.19</ecNumber>
    </recommendedName>
</protein>
<dbReference type="Gene3D" id="1.10.1370.30">
    <property type="match status" value="1"/>
</dbReference>
<keyword evidence="9" id="KW-0862">Zinc</keyword>
<sequence>MPNTNFEQKLSQFKTYLKKMKSYDEAIGLMYWDMRTGAPKKGIAIRSEVVGVLSGELFRMSVSDEMGEMLGYLSEPEQLNKLSHIEQRSVTECKKDYDRSKRIPAQKYEEYVVLTSQAESVWEEAKEEADFAKFRPYLEKIVATNLEFIDLWGYKGHKYNTLLDMYEPDMTVAKLDQVFGALREKVVPLLAAIQDSPHQPNTGFLKQTFNKEQQKTFSLFILKQMGYDFEAGRLDETVHPFATGLNPGDVRITTRYVLNDVNSALFGTIHEGGHALYEQNISPDLVGTPLATGASMGIHESQSRFWENMIGRSRPFWNRYYGDLQKAFPSQLDAVSVDDYYKATNEVRPSLIRTEADELTYNLHIMVRYEIEKELFSEQVRVSDLPEVWNQKYRDYLGIAPTNNGEGVLQDVHWAGGSFGYFPSYALGNMYAAQIRRTIRQELPDFDSLVEGGNLLPIRDWLTEKIYRHGKSLTPAEIITQVTGEELNPDYLVQYFNDKFGELYKL</sequence>
<evidence type="ECO:0000256" key="2">
    <source>
        <dbReference type="ARBA" id="ARBA00022670"/>
    </source>
</evidence>
<comment type="function">
    <text evidence="8">Broad specificity carboxypetidase that releases amino acids sequentially from the C-terminus, including neutral, aromatic, polar and basic residues.</text>
</comment>
<dbReference type="EMBL" id="NHRJ02000002">
    <property type="protein sequence ID" value="PZE21865.1"/>
    <property type="molecule type" value="Genomic_DNA"/>
</dbReference>
<dbReference type="GO" id="GO:0008270">
    <property type="term" value="F:zinc ion binding"/>
    <property type="evidence" value="ECO:0007669"/>
    <property type="project" value="UniProtKB-ARBA"/>
</dbReference>
<keyword evidence="1 8" id="KW-0121">Carboxypeptidase</keyword>
<dbReference type="PRINTS" id="PR00998">
    <property type="entry name" value="CRBOXYPTASET"/>
</dbReference>
<keyword evidence="3 8" id="KW-0479">Metal-binding</keyword>
<keyword evidence="4 8" id="KW-0378">Hydrolase</keyword>
<evidence type="ECO:0000256" key="7">
    <source>
        <dbReference type="ARBA" id="ARBA00061580"/>
    </source>
</evidence>
<evidence type="ECO:0000256" key="1">
    <source>
        <dbReference type="ARBA" id="ARBA00022645"/>
    </source>
</evidence>
<organism evidence="11 12">
    <name type="scientific">Paenibacillus xerothermodurans</name>
    <dbReference type="NCBI Taxonomy" id="1977292"/>
    <lineage>
        <taxon>Bacteria</taxon>
        <taxon>Bacillati</taxon>
        <taxon>Bacillota</taxon>
        <taxon>Bacilli</taxon>
        <taxon>Bacillales</taxon>
        <taxon>Paenibacillaceae</taxon>
        <taxon>Paenibacillus</taxon>
    </lineage>
</organism>
<dbReference type="FunFam" id="1.10.1370.30:FF:000003">
    <property type="entry name" value="Thermostable carboxypeptidase 1"/>
    <property type="match status" value="1"/>
</dbReference>
<evidence type="ECO:0000256" key="3">
    <source>
        <dbReference type="ARBA" id="ARBA00022723"/>
    </source>
</evidence>
<comment type="catalytic activity">
    <reaction evidence="6 8">
        <text>Release of a C-terminal amino acid with broad specificity, except for -Pro.</text>
        <dbReference type="EC" id="3.4.17.19"/>
    </reaction>
</comment>
<gene>
    <name evidence="11" type="ORF">CBW46_005525</name>
</gene>